<evidence type="ECO:0000256" key="5">
    <source>
        <dbReference type="ARBA" id="ARBA00022741"/>
    </source>
</evidence>
<evidence type="ECO:0000313" key="12">
    <source>
        <dbReference type="EMBL" id="SPJ25534.1"/>
    </source>
</evidence>
<dbReference type="RefSeq" id="WP_108895328.1">
    <property type="nucleotide sequence ID" value="NZ_ONZF01000009.1"/>
</dbReference>
<evidence type="ECO:0000256" key="7">
    <source>
        <dbReference type="ARBA" id="ARBA00022989"/>
    </source>
</evidence>
<dbReference type="InterPro" id="IPR027417">
    <property type="entry name" value="P-loop_NTPase"/>
</dbReference>
<keyword evidence="3" id="KW-1003">Cell membrane</keyword>
<evidence type="ECO:0000256" key="4">
    <source>
        <dbReference type="ARBA" id="ARBA00022692"/>
    </source>
</evidence>
<dbReference type="InterPro" id="IPR011527">
    <property type="entry name" value="ABC1_TM_dom"/>
</dbReference>
<dbReference type="InterPro" id="IPR003439">
    <property type="entry name" value="ABC_transporter-like_ATP-bd"/>
</dbReference>
<keyword evidence="6 12" id="KW-0067">ATP-binding</keyword>
<keyword evidence="5" id="KW-0547">Nucleotide-binding</keyword>
<organism evidence="12 13">
    <name type="scientific">Palleronia abyssalis</name>
    <dbReference type="NCBI Taxonomy" id="1501240"/>
    <lineage>
        <taxon>Bacteria</taxon>
        <taxon>Pseudomonadati</taxon>
        <taxon>Pseudomonadota</taxon>
        <taxon>Alphaproteobacteria</taxon>
        <taxon>Rhodobacterales</taxon>
        <taxon>Roseobacteraceae</taxon>
        <taxon>Palleronia</taxon>
    </lineage>
</organism>
<feature type="transmembrane region" description="Helical" evidence="9">
    <location>
        <begin position="96"/>
        <end position="115"/>
    </location>
</feature>
<dbReference type="InterPro" id="IPR003593">
    <property type="entry name" value="AAA+_ATPase"/>
</dbReference>
<dbReference type="InterPro" id="IPR039421">
    <property type="entry name" value="Type_1_exporter"/>
</dbReference>
<dbReference type="SUPFAM" id="SSF90123">
    <property type="entry name" value="ABC transporter transmembrane region"/>
    <property type="match status" value="1"/>
</dbReference>
<comment type="subcellular location">
    <subcellularLocation>
        <location evidence="1">Cell membrane</location>
        <topology evidence="1">Multi-pass membrane protein</topology>
    </subcellularLocation>
</comment>
<dbReference type="PROSITE" id="PS50893">
    <property type="entry name" value="ABC_TRANSPORTER_2"/>
    <property type="match status" value="1"/>
</dbReference>
<evidence type="ECO:0000256" key="3">
    <source>
        <dbReference type="ARBA" id="ARBA00022475"/>
    </source>
</evidence>
<dbReference type="Proteomes" id="UP000244912">
    <property type="component" value="Unassembled WGS sequence"/>
</dbReference>
<feature type="transmembrane region" description="Helical" evidence="9">
    <location>
        <begin position="42"/>
        <end position="64"/>
    </location>
</feature>
<keyword evidence="8 9" id="KW-0472">Membrane</keyword>
<feature type="transmembrane region" description="Helical" evidence="9">
    <location>
        <begin position="196"/>
        <end position="215"/>
    </location>
</feature>
<keyword evidence="2" id="KW-0813">Transport</keyword>
<keyword evidence="13" id="KW-1185">Reference proteome</keyword>
<keyword evidence="7 9" id="KW-1133">Transmembrane helix</keyword>
<dbReference type="EMBL" id="ONZF01000009">
    <property type="protein sequence ID" value="SPJ25534.1"/>
    <property type="molecule type" value="Genomic_DNA"/>
</dbReference>
<keyword evidence="4 9" id="KW-0812">Transmembrane</keyword>
<dbReference type="GO" id="GO:0005886">
    <property type="term" value="C:plasma membrane"/>
    <property type="evidence" value="ECO:0007669"/>
    <property type="project" value="UniProtKB-SubCell"/>
</dbReference>
<dbReference type="PANTHER" id="PTHR24221">
    <property type="entry name" value="ATP-BINDING CASSETTE SUB-FAMILY B"/>
    <property type="match status" value="1"/>
</dbReference>
<dbReference type="PANTHER" id="PTHR24221:SF654">
    <property type="entry name" value="ATP-BINDING CASSETTE SUB-FAMILY B MEMBER 6"/>
    <property type="match status" value="1"/>
</dbReference>
<dbReference type="FunFam" id="3.40.50.300:FF:000854">
    <property type="entry name" value="Multidrug ABC transporter ATP-binding protein"/>
    <property type="match status" value="1"/>
</dbReference>
<accession>A0A2R8BZG2</accession>
<dbReference type="InterPro" id="IPR017871">
    <property type="entry name" value="ABC_transporter-like_CS"/>
</dbReference>
<evidence type="ECO:0000313" key="13">
    <source>
        <dbReference type="Proteomes" id="UP000244912"/>
    </source>
</evidence>
<feature type="transmembrane region" description="Helical" evidence="9">
    <location>
        <begin position="287"/>
        <end position="305"/>
    </location>
</feature>
<dbReference type="Gene3D" id="1.20.1560.10">
    <property type="entry name" value="ABC transporter type 1, transmembrane domain"/>
    <property type="match status" value="1"/>
</dbReference>
<evidence type="ECO:0000259" key="10">
    <source>
        <dbReference type="PROSITE" id="PS50893"/>
    </source>
</evidence>
<dbReference type="Gene3D" id="3.40.50.300">
    <property type="entry name" value="P-loop containing nucleotide triphosphate hydrolases"/>
    <property type="match status" value="1"/>
</dbReference>
<protein>
    <submittedName>
        <fullName evidence="12">Heterocyst differentiation ATP-binding protein HepA</fullName>
    </submittedName>
</protein>
<evidence type="ECO:0000256" key="1">
    <source>
        <dbReference type="ARBA" id="ARBA00004651"/>
    </source>
</evidence>
<evidence type="ECO:0000259" key="11">
    <source>
        <dbReference type="PROSITE" id="PS50929"/>
    </source>
</evidence>
<dbReference type="InterPro" id="IPR036640">
    <property type="entry name" value="ABC1_TM_sf"/>
</dbReference>
<evidence type="ECO:0000256" key="6">
    <source>
        <dbReference type="ARBA" id="ARBA00022840"/>
    </source>
</evidence>
<feature type="transmembrane region" description="Helical" evidence="9">
    <location>
        <begin position="169"/>
        <end position="190"/>
    </location>
</feature>
<evidence type="ECO:0000256" key="8">
    <source>
        <dbReference type="ARBA" id="ARBA00023136"/>
    </source>
</evidence>
<dbReference type="GO" id="GO:0140359">
    <property type="term" value="F:ABC-type transporter activity"/>
    <property type="evidence" value="ECO:0007669"/>
    <property type="project" value="InterPro"/>
</dbReference>
<feature type="domain" description="ABC transporter" evidence="10">
    <location>
        <begin position="376"/>
        <end position="613"/>
    </location>
</feature>
<dbReference type="OrthoDB" id="501491at2"/>
<name>A0A2R8BZG2_9RHOB</name>
<dbReference type="GO" id="GO:0034040">
    <property type="term" value="F:ATPase-coupled lipid transmembrane transporter activity"/>
    <property type="evidence" value="ECO:0007669"/>
    <property type="project" value="TreeGrafter"/>
</dbReference>
<dbReference type="Pfam" id="PF00664">
    <property type="entry name" value="ABC_membrane"/>
    <property type="match status" value="1"/>
</dbReference>
<dbReference type="Pfam" id="PF00005">
    <property type="entry name" value="ABC_tran"/>
    <property type="match status" value="1"/>
</dbReference>
<evidence type="ECO:0000256" key="9">
    <source>
        <dbReference type="SAM" id="Phobius"/>
    </source>
</evidence>
<dbReference type="PROSITE" id="PS50929">
    <property type="entry name" value="ABC_TM1F"/>
    <property type="match status" value="1"/>
</dbReference>
<gene>
    <name evidence="12" type="primary">hepA</name>
    <name evidence="12" type="ORF">PAA8504_03385</name>
</gene>
<dbReference type="GO" id="GO:0005524">
    <property type="term" value="F:ATP binding"/>
    <property type="evidence" value="ECO:0007669"/>
    <property type="project" value="UniProtKB-KW"/>
</dbReference>
<proteinExistence type="predicted"/>
<sequence>MSGSPDQAGPSHVDANSSRSVHFKTDLLQILRELRASGSRKFWLALGFLVLGGLTEGISILALLPLLQRLVQSPEDAAEVNLGVDVGGLSFPDFTMTLPGILICFVGLVVMQTLFNRFKSVFLSDLLYDFSNRRRLSLFKALGSTRWDRITRMPLSRVEHALTGEIERISLCGFCLLSIIQSLVMIGIYVGLGFAASPQMTAGMLLFGILAAVFMRPFRKRAALFGQLLQESRSSQFRTVSDFVGGLKGARATNSEDAYYFTFSDLLVRNKADARTYVRYEAMGSGIFQLMVAGGAAFFIYASFIWLELDFARVAVLLVIGLRIAPRFLGLQGQVQQLLIDLPAWRYIYNLEQSLTADRDDSIRNGVNVPPLKDGIKLRGVSYGYEGSKTPALNDITMQIRARRITALIGPSGSGKSTIADLVTGLIRPSQGDLLFDGRKLLPEEINGWRARIAYVSQDSFLTGGSVRDNLIAMTNFGSDDRSLWNALEQADAVDFVSALPHGLDTLIGDRGVQLSGGQRQRIALARAFLRSPDFLVLDEATSALDWRTQERISQTVCRFAASGVTVLIIAHRPSMISFADEIYALDHGRVVEFGGGEELLTRRSGAFFDMMVKENTTVPD</sequence>
<dbReference type="SUPFAM" id="SSF52540">
    <property type="entry name" value="P-loop containing nucleoside triphosphate hydrolases"/>
    <property type="match status" value="1"/>
</dbReference>
<dbReference type="SMART" id="SM00382">
    <property type="entry name" value="AAA"/>
    <property type="match status" value="1"/>
</dbReference>
<dbReference type="AlphaFoldDB" id="A0A2R8BZG2"/>
<reference evidence="12 13" key="1">
    <citation type="submission" date="2018-03" db="EMBL/GenBank/DDBJ databases">
        <authorList>
            <person name="Keele B.F."/>
        </authorList>
    </citation>
    <scope>NUCLEOTIDE SEQUENCE [LARGE SCALE GENOMIC DNA]</scope>
    <source>
        <strain evidence="12 13">CECT 8504</strain>
    </source>
</reference>
<dbReference type="GO" id="GO:0016887">
    <property type="term" value="F:ATP hydrolysis activity"/>
    <property type="evidence" value="ECO:0007669"/>
    <property type="project" value="InterPro"/>
</dbReference>
<feature type="domain" description="ABC transmembrane type-1" evidence="11">
    <location>
        <begin position="43"/>
        <end position="307"/>
    </location>
</feature>
<dbReference type="PROSITE" id="PS00211">
    <property type="entry name" value="ABC_TRANSPORTER_1"/>
    <property type="match status" value="1"/>
</dbReference>
<evidence type="ECO:0000256" key="2">
    <source>
        <dbReference type="ARBA" id="ARBA00022448"/>
    </source>
</evidence>